<evidence type="ECO:0000313" key="2">
    <source>
        <dbReference type="EMBL" id="CAE7520937.1"/>
    </source>
</evidence>
<sequence>VIYLNASSNEERLPGAPWATSRQCRRNVQAIPSVAAMASHRRARLGHDHRNPKILRQRLHPQPQWWRTPMPNSRSASSSSHDLLPAIGNAPISGDTCGGPLGTARPSTSTCGEPCSNTSRCKGT</sequence>
<evidence type="ECO:0000256" key="1">
    <source>
        <dbReference type="SAM" id="MobiDB-lite"/>
    </source>
</evidence>
<feature type="non-terminal residue" evidence="2">
    <location>
        <position position="124"/>
    </location>
</feature>
<dbReference type="EMBL" id="CAJNIZ010030069">
    <property type="protein sequence ID" value="CAE7520937.1"/>
    <property type="molecule type" value="Genomic_DNA"/>
</dbReference>
<proteinExistence type="predicted"/>
<dbReference type="Proteomes" id="UP000649617">
    <property type="component" value="Unassembled WGS sequence"/>
</dbReference>
<name>A0A812T621_SYMPI</name>
<feature type="non-terminal residue" evidence="2">
    <location>
        <position position="1"/>
    </location>
</feature>
<reference evidence="2" key="1">
    <citation type="submission" date="2021-02" db="EMBL/GenBank/DDBJ databases">
        <authorList>
            <person name="Dougan E. K."/>
            <person name="Rhodes N."/>
            <person name="Thang M."/>
            <person name="Chan C."/>
        </authorList>
    </citation>
    <scope>NUCLEOTIDE SEQUENCE</scope>
</reference>
<keyword evidence="3" id="KW-1185">Reference proteome</keyword>
<gene>
    <name evidence="2" type="ORF">SPIL2461_LOCUS13629</name>
</gene>
<accession>A0A812T621</accession>
<protein>
    <submittedName>
        <fullName evidence="2">Uncharacterized protein</fullName>
    </submittedName>
</protein>
<evidence type="ECO:0000313" key="3">
    <source>
        <dbReference type="Proteomes" id="UP000649617"/>
    </source>
</evidence>
<comment type="caution">
    <text evidence="2">The sequence shown here is derived from an EMBL/GenBank/DDBJ whole genome shotgun (WGS) entry which is preliminary data.</text>
</comment>
<organism evidence="2 3">
    <name type="scientific">Symbiodinium pilosum</name>
    <name type="common">Dinoflagellate</name>
    <dbReference type="NCBI Taxonomy" id="2952"/>
    <lineage>
        <taxon>Eukaryota</taxon>
        <taxon>Sar</taxon>
        <taxon>Alveolata</taxon>
        <taxon>Dinophyceae</taxon>
        <taxon>Suessiales</taxon>
        <taxon>Symbiodiniaceae</taxon>
        <taxon>Symbiodinium</taxon>
    </lineage>
</organism>
<feature type="compositionally biased region" description="Polar residues" evidence="1">
    <location>
        <begin position="105"/>
        <end position="124"/>
    </location>
</feature>
<dbReference type="AlphaFoldDB" id="A0A812T621"/>
<feature type="region of interest" description="Disordered" evidence="1">
    <location>
        <begin position="39"/>
        <end position="124"/>
    </location>
</feature>